<proteinExistence type="predicted"/>
<reference evidence="2" key="1">
    <citation type="submission" date="2020-04" db="EMBL/GenBank/DDBJ databases">
        <title>Hybrid Assembly of Korean Phytophthora infestans isolates.</title>
        <authorList>
            <person name="Prokchorchik M."/>
            <person name="Lee Y."/>
            <person name="Seo J."/>
            <person name="Cho J.-H."/>
            <person name="Park Y.-E."/>
            <person name="Jang D.-C."/>
            <person name="Im J.-S."/>
            <person name="Choi J.-G."/>
            <person name="Park H.-J."/>
            <person name="Lee G.-B."/>
            <person name="Lee Y.-G."/>
            <person name="Hong S.-Y."/>
            <person name="Cho K."/>
            <person name="Sohn K.H."/>
        </authorList>
    </citation>
    <scope>NUCLEOTIDE SEQUENCE</scope>
    <source>
        <strain evidence="2">KR_1_A1</strain>
        <strain evidence="3">KR_2_A2</strain>
    </source>
</reference>
<keyword evidence="4" id="KW-1185">Reference proteome</keyword>
<name>A0A833W625_PHYIN</name>
<evidence type="ECO:0000256" key="1">
    <source>
        <dbReference type="SAM" id="SignalP"/>
    </source>
</evidence>
<protein>
    <recommendedName>
        <fullName evidence="5">Secreted RxLR effector peptide protein</fullName>
    </recommendedName>
</protein>
<dbReference type="AlphaFoldDB" id="A0A833W625"/>
<evidence type="ECO:0008006" key="5">
    <source>
        <dbReference type="Google" id="ProtNLM"/>
    </source>
</evidence>
<feature type="chain" id="PRO_5036239833" description="Secreted RxLR effector peptide protein" evidence="1">
    <location>
        <begin position="21"/>
        <end position="129"/>
    </location>
</feature>
<evidence type="ECO:0000313" key="3">
    <source>
        <dbReference type="EMBL" id="KAF4136319.1"/>
    </source>
</evidence>
<evidence type="ECO:0000313" key="2">
    <source>
        <dbReference type="EMBL" id="KAF4030082.1"/>
    </source>
</evidence>
<dbReference type="Proteomes" id="UP000602510">
    <property type="component" value="Unassembled WGS sequence"/>
</dbReference>
<comment type="caution">
    <text evidence="2">The sequence shown here is derived from an EMBL/GenBank/DDBJ whole genome shotgun (WGS) entry which is preliminary data.</text>
</comment>
<gene>
    <name evidence="2" type="ORF">GN244_ATG18170</name>
    <name evidence="3" type="ORF">GN958_ATG14491</name>
</gene>
<dbReference type="EMBL" id="WSZM01000717">
    <property type="protein sequence ID" value="KAF4030082.1"/>
    <property type="molecule type" value="Genomic_DNA"/>
</dbReference>
<sequence length="129" mass="14320">MRALFTLLAAAIVLFSRCDAIPVSSNDARNADDVEMQQLPYRSLRGEDSKAQLLGGDDTYGASKEALETSEKRRLAVSGDPLLVKIFCKLFPHVKRLPQHGTHVYPMPPIRTKTLPNKEKLVTPRVFGS</sequence>
<dbReference type="EMBL" id="JAACNO010001968">
    <property type="protein sequence ID" value="KAF4136319.1"/>
    <property type="molecule type" value="Genomic_DNA"/>
</dbReference>
<keyword evidence="1" id="KW-0732">Signal</keyword>
<organism evidence="2 4">
    <name type="scientific">Phytophthora infestans</name>
    <name type="common">Potato late blight agent</name>
    <name type="synonym">Botrytis infestans</name>
    <dbReference type="NCBI Taxonomy" id="4787"/>
    <lineage>
        <taxon>Eukaryota</taxon>
        <taxon>Sar</taxon>
        <taxon>Stramenopiles</taxon>
        <taxon>Oomycota</taxon>
        <taxon>Peronosporomycetes</taxon>
        <taxon>Peronosporales</taxon>
        <taxon>Peronosporaceae</taxon>
        <taxon>Phytophthora</taxon>
    </lineage>
</organism>
<evidence type="ECO:0000313" key="4">
    <source>
        <dbReference type="Proteomes" id="UP000602510"/>
    </source>
</evidence>
<feature type="signal peptide" evidence="1">
    <location>
        <begin position="1"/>
        <end position="20"/>
    </location>
</feature>
<accession>A0A833W625</accession>
<dbReference type="Proteomes" id="UP000704712">
    <property type="component" value="Unassembled WGS sequence"/>
</dbReference>